<reference evidence="2 3" key="1">
    <citation type="submission" date="2023-04" db="EMBL/GenBank/DDBJ databases">
        <title>Ottowia paracancer sp. nov., isolated from human stomach.</title>
        <authorList>
            <person name="Song Y."/>
        </authorList>
    </citation>
    <scope>NUCLEOTIDE SEQUENCE [LARGE SCALE GENOMIC DNA]</scope>
    <source>
        <strain evidence="2 3">10c7w1</strain>
    </source>
</reference>
<keyword evidence="1" id="KW-0812">Transmembrane</keyword>
<evidence type="ECO:0000313" key="2">
    <source>
        <dbReference type="EMBL" id="MDG9699918.1"/>
    </source>
</evidence>
<organism evidence="2 3">
    <name type="scientific">Ottowia cancrivicina</name>
    <dbReference type="NCBI Taxonomy" id="3040346"/>
    <lineage>
        <taxon>Bacteria</taxon>
        <taxon>Pseudomonadati</taxon>
        <taxon>Pseudomonadota</taxon>
        <taxon>Betaproteobacteria</taxon>
        <taxon>Burkholderiales</taxon>
        <taxon>Comamonadaceae</taxon>
        <taxon>Ottowia</taxon>
    </lineage>
</organism>
<keyword evidence="3" id="KW-1185">Reference proteome</keyword>
<sequence length="163" mass="18024">MNHAFSLYLAVKWLHIVSSVFMVGTGFGSAFYMFFANRSGSVAAQAVVSRLLVRADWWFTTPAILIQPASGLWLAHAAGWPLGAPWIALTLALYALAGACWLPVVWLQLRMARMAQAAHAQGAPLPPLYWRYARRWEALGYPAFAAMGVIYWLMVNKPALWGG</sequence>
<name>A0AAW6RNK1_9BURK</name>
<dbReference type="Proteomes" id="UP001237156">
    <property type="component" value="Unassembled WGS sequence"/>
</dbReference>
<gene>
    <name evidence="2" type="ORF">QB898_09385</name>
</gene>
<feature type="transmembrane region" description="Helical" evidence="1">
    <location>
        <begin position="13"/>
        <end position="36"/>
    </location>
</feature>
<dbReference type="InterPro" id="IPR018729">
    <property type="entry name" value="DUF2269_transmembrane"/>
</dbReference>
<proteinExistence type="predicted"/>
<dbReference type="EMBL" id="JARVII010000019">
    <property type="protein sequence ID" value="MDG9699918.1"/>
    <property type="molecule type" value="Genomic_DNA"/>
</dbReference>
<accession>A0AAW6RNK1</accession>
<keyword evidence="1" id="KW-0472">Membrane</keyword>
<feature type="transmembrane region" description="Helical" evidence="1">
    <location>
        <begin position="86"/>
        <end position="107"/>
    </location>
</feature>
<keyword evidence="1" id="KW-1133">Transmembrane helix</keyword>
<dbReference type="RefSeq" id="WP_279524736.1">
    <property type="nucleotide sequence ID" value="NZ_JARVII010000019.1"/>
</dbReference>
<dbReference type="AlphaFoldDB" id="A0AAW6RNK1"/>
<dbReference type="Pfam" id="PF10027">
    <property type="entry name" value="DUF2269"/>
    <property type="match status" value="1"/>
</dbReference>
<protein>
    <submittedName>
        <fullName evidence="2">DUF2269 domain-containing protein</fullName>
    </submittedName>
</protein>
<comment type="caution">
    <text evidence="2">The sequence shown here is derived from an EMBL/GenBank/DDBJ whole genome shotgun (WGS) entry which is preliminary data.</text>
</comment>
<evidence type="ECO:0000256" key="1">
    <source>
        <dbReference type="SAM" id="Phobius"/>
    </source>
</evidence>
<feature type="transmembrane region" description="Helical" evidence="1">
    <location>
        <begin position="138"/>
        <end position="155"/>
    </location>
</feature>
<evidence type="ECO:0000313" key="3">
    <source>
        <dbReference type="Proteomes" id="UP001237156"/>
    </source>
</evidence>